<sequence length="127" mass="15422">MRNIVEHEVQLLFNCNYEYYYENFLLYYLSNGFYPNPIERIISLNYKQEDYIYNLKLEDITKSAFFSKRLNNFHFYNDIRCLIGGWANNEYCDKNGKENFDFIDELRPSYDLYDGKGFEEVVAVVFE</sequence>
<evidence type="ECO:0000313" key="2">
    <source>
        <dbReference type="Proteomes" id="UP001203104"/>
    </source>
</evidence>
<protein>
    <submittedName>
        <fullName evidence="1">Uncharacterized protein</fullName>
    </submittedName>
</protein>
<gene>
    <name evidence="1" type="ORF">FEF30_03720</name>
</gene>
<proteinExistence type="predicted"/>
<dbReference type="Proteomes" id="UP001203104">
    <property type="component" value="Unassembled WGS sequence"/>
</dbReference>
<dbReference type="EMBL" id="VBRW01000012">
    <property type="protein sequence ID" value="MCI8283646.1"/>
    <property type="molecule type" value="Genomic_DNA"/>
</dbReference>
<name>A0ABD4SXD0_MESHO</name>
<reference evidence="1 2" key="1">
    <citation type="submission" date="2019-05" db="EMBL/GenBank/DDBJ databases">
        <title>Genome sequencing and assembly of Mycoplasma hyopneumoniae strains UFV01 and UFV02.</title>
        <authorList>
            <person name="De Souza L.F."/>
            <person name="Gonzaga N.F."/>
            <person name="Santos M.R."/>
            <person name="Deeney A.S."/>
            <person name="Vidigal P.M.P."/>
            <person name="Moreira M.A.S."/>
            <person name="Fietto J.R.L."/>
            <person name="Bressan G.C."/>
            <person name="Rycroft A.N."/>
            <person name="Silva Junior A."/>
        </authorList>
    </citation>
    <scope>NUCLEOTIDE SEQUENCE [LARGE SCALE GENOMIC DNA]</scope>
    <source>
        <strain evidence="1 2">UFV01</strain>
    </source>
</reference>
<feature type="non-terminal residue" evidence="1">
    <location>
        <position position="127"/>
    </location>
</feature>
<dbReference type="AlphaFoldDB" id="A0ABD4SXD0"/>
<accession>A0ABD4SXD0</accession>
<comment type="caution">
    <text evidence="1">The sequence shown here is derived from an EMBL/GenBank/DDBJ whole genome shotgun (WGS) entry which is preliminary data.</text>
</comment>
<evidence type="ECO:0000313" key="1">
    <source>
        <dbReference type="EMBL" id="MCI8283646.1"/>
    </source>
</evidence>
<organism evidence="1 2">
    <name type="scientific">Mesomycoplasma hyopneumoniae</name>
    <name type="common">Mycoplasma hyopneumoniae</name>
    <dbReference type="NCBI Taxonomy" id="2099"/>
    <lineage>
        <taxon>Bacteria</taxon>
        <taxon>Bacillati</taxon>
        <taxon>Mycoplasmatota</taxon>
        <taxon>Mycoplasmoidales</taxon>
        <taxon>Metamycoplasmataceae</taxon>
        <taxon>Mesomycoplasma</taxon>
    </lineage>
</organism>